<dbReference type="InterPro" id="IPR036249">
    <property type="entry name" value="Thioredoxin-like_sf"/>
</dbReference>
<name>A0A2G1DGG8_9BACT</name>
<evidence type="ECO:0000313" key="2">
    <source>
        <dbReference type="EMBL" id="PHO17583.1"/>
    </source>
</evidence>
<evidence type="ECO:0000313" key="4">
    <source>
        <dbReference type="Proteomes" id="UP000262712"/>
    </source>
</evidence>
<keyword evidence="3" id="KW-1185">Reference proteome</keyword>
<evidence type="ECO:0000313" key="1">
    <source>
        <dbReference type="EMBL" id="AXX91497.1"/>
    </source>
</evidence>
<dbReference type="EMBL" id="NXFY01000015">
    <property type="protein sequence ID" value="PHO17583.1"/>
    <property type="molecule type" value="Genomic_DNA"/>
</dbReference>
<reference evidence="1 4" key="2">
    <citation type="submission" date="2018-08" db="EMBL/GenBank/DDBJ databases">
        <title>Complete genome of the Arcobacter molluscorum type strain LMG 25693.</title>
        <authorList>
            <person name="Miller W.G."/>
            <person name="Yee E."/>
            <person name="Bono J.L."/>
        </authorList>
    </citation>
    <scope>NUCLEOTIDE SEQUENCE [LARGE SCALE GENOMIC DNA]</scope>
    <source>
        <strain evidence="1 4">CECT 7696</strain>
    </source>
</reference>
<accession>A0A2G1DGG8</accession>
<dbReference type="RefSeq" id="WP_099342940.1">
    <property type="nucleotide sequence ID" value="NZ_CP032098.1"/>
</dbReference>
<dbReference type="AlphaFoldDB" id="A0A2G1DGG8"/>
<organism evidence="2 3">
    <name type="scientific">Malaciobacter molluscorum LMG 25693</name>
    <dbReference type="NCBI Taxonomy" id="870501"/>
    <lineage>
        <taxon>Bacteria</taxon>
        <taxon>Pseudomonadati</taxon>
        <taxon>Campylobacterota</taxon>
        <taxon>Epsilonproteobacteria</taxon>
        <taxon>Campylobacterales</taxon>
        <taxon>Arcobacteraceae</taxon>
        <taxon>Malaciobacter</taxon>
    </lineage>
</organism>
<reference evidence="2 3" key="1">
    <citation type="submission" date="2017-09" db="EMBL/GenBank/DDBJ databases">
        <title>Arcobacter canalis sp. nov., a new species isolated from a water canal contaminated with urban sewage.</title>
        <authorList>
            <person name="Perez-Cataluna A."/>
            <person name="Salas-Masso N."/>
            <person name="Figueras M.J."/>
        </authorList>
    </citation>
    <scope>NUCLEOTIDE SEQUENCE [LARGE SCALE GENOMIC DNA]</scope>
    <source>
        <strain evidence="2 3">F98-3</strain>
    </source>
</reference>
<gene>
    <name evidence="1" type="ORF">AMOL_0481</name>
    <name evidence="2" type="ORF">CPU12_09805</name>
</gene>
<dbReference type="SUPFAM" id="SSF52833">
    <property type="entry name" value="Thioredoxin-like"/>
    <property type="match status" value="1"/>
</dbReference>
<dbReference type="KEGG" id="amol:AMOL_0481"/>
<dbReference type="CDD" id="cd02980">
    <property type="entry name" value="TRX_Fd_family"/>
    <property type="match status" value="1"/>
</dbReference>
<dbReference type="EMBL" id="CP032098">
    <property type="protein sequence ID" value="AXX91497.1"/>
    <property type="molecule type" value="Genomic_DNA"/>
</dbReference>
<dbReference type="Gene3D" id="3.40.30.10">
    <property type="entry name" value="Glutaredoxin"/>
    <property type="match status" value="1"/>
</dbReference>
<sequence>METATIPQPTFYLFKCEQSAPSGMSKPACVNEQTQDLYNYLTQGLMQKGIMGPVQAIRTACLGRCQFGPVMLVEPGHYMYCHLSKEKIDKIIDNHILNKEPVIEYLIPEQFWAEPISLGK</sequence>
<dbReference type="Proteomes" id="UP000262712">
    <property type="component" value="Chromosome"/>
</dbReference>
<dbReference type="Proteomes" id="UP000221222">
    <property type="component" value="Unassembled WGS sequence"/>
</dbReference>
<evidence type="ECO:0000313" key="3">
    <source>
        <dbReference type="Proteomes" id="UP000221222"/>
    </source>
</evidence>
<protein>
    <submittedName>
        <fullName evidence="1 2">Ferredoxin</fullName>
    </submittedName>
</protein>
<proteinExistence type="predicted"/>